<reference evidence="2" key="1">
    <citation type="submission" date="2023-06" db="EMBL/GenBank/DDBJ databases">
        <title>Genomic analysis of the entomopathogenic nematode Steinernema hermaphroditum.</title>
        <authorList>
            <person name="Schwarz E.M."/>
            <person name="Heppert J.K."/>
            <person name="Baniya A."/>
            <person name="Schwartz H.T."/>
            <person name="Tan C.-H."/>
            <person name="Antoshechkin I."/>
            <person name="Sternberg P.W."/>
            <person name="Goodrich-Blair H."/>
            <person name="Dillman A.R."/>
        </authorList>
    </citation>
    <scope>NUCLEOTIDE SEQUENCE</scope>
    <source>
        <strain evidence="2">PS9179</strain>
        <tissue evidence="2">Whole animal</tissue>
    </source>
</reference>
<feature type="region of interest" description="Disordered" evidence="1">
    <location>
        <begin position="253"/>
        <end position="278"/>
    </location>
</feature>
<evidence type="ECO:0000256" key="1">
    <source>
        <dbReference type="SAM" id="MobiDB-lite"/>
    </source>
</evidence>
<evidence type="ECO:0000313" key="2">
    <source>
        <dbReference type="EMBL" id="KAK0424822.1"/>
    </source>
</evidence>
<gene>
    <name evidence="2" type="ORF">QR680_008871</name>
</gene>
<feature type="region of interest" description="Disordered" evidence="1">
    <location>
        <begin position="74"/>
        <end position="146"/>
    </location>
</feature>
<sequence length="383" mass="40107">MSSDHPVRKTSGPGGRRQTSLRVSHYPVLLLTKNSDEDHHPVEGRVAACWTPCDVPENCVGGSSWLIGGGPLSNGESFGAPHPIRSSESHNDMAENGTLKSNLSRGQLSSRNSGVTWAQSTNLGTDNDPPHGMHSQPKVSLTCPGSGGSGGVATANCNGTGQYSPGRGYLSSSSTSSSARKNRQKLWSLSPAAFHQSFDDRLRVSTGSSLSNSCGNLDEQLRNHYKRRSAFSSAAVTRGGFAGGYGSGHSSAAGGFSSGTRPPALGGRSPQSSFDSNGDVGQISVNWMRVNGTIAPFKALLTSTTSNADKQTPPVQKASVTSTALIRAGSVKRANHVPHPIICEITKRKESSASCRITDIVTPRVECGDGESFPSVQHDHVAL</sequence>
<name>A0AA39II79_9BILA</name>
<protein>
    <submittedName>
        <fullName evidence="2">Uncharacterized protein</fullName>
    </submittedName>
</protein>
<dbReference type="AlphaFoldDB" id="A0AA39II79"/>
<accession>A0AA39II79</accession>
<keyword evidence="3" id="KW-1185">Reference proteome</keyword>
<comment type="caution">
    <text evidence="2">The sequence shown here is derived from an EMBL/GenBank/DDBJ whole genome shotgun (WGS) entry which is preliminary data.</text>
</comment>
<evidence type="ECO:0000313" key="3">
    <source>
        <dbReference type="Proteomes" id="UP001175271"/>
    </source>
</evidence>
<dbReference type="EMBL" id="JAUCMV010000001">
    <property type="protein sequence ID" value="KAK0424822.1"/>
    <property type="molecule type" value="Genomic_DNA"/>
</dbReference>
<dbReference type="Proteomes" id="UP001175271">
    <property type="component" value="Unassembled WGS sequence"/>
</dbReference>
<feature type="region of interest" description="Disordered" evidence="1">
    <location>
        <begin position="1"/>
        <end position="22"/>
    </location>
</feature>
<organism evidence="2 3">
    <name type="scientific">Steinernema hermaphroditum</name>
    <dbReference type="NCBI Taxonomy" id="289476"/>
    <lineage>
        <taxon>Eukaryota</taxon>
        <taxon>Metazoa</taxon>
        <taxon>Ecdysozoa</taxon>
        <taxon>Nematoda</taxon>
        <taxon>Chromadorea</taxon>
        <taxon>Rhabditida</taxon>
        <taxon>Tylenchina</taxon>
        <taxon>Panagrolaimomorpha</taxon>
        <taxon>Strongyloidoidea</taxon>
        <taxon>Steinernematidae</taxon>
        <taxon>Steinernema</taxon>
    </lineage>
</organism>
<feature type="compositionally biased region" description="Polar residues" evidence="1">
    <location>
        <begin position="98"/>
        <end position="125"/>
    </location>
</feature>
<proteinExistence type="predicted"/>